<feature type="non-terminal residue" evidence="3">
    <location>
        <position position="982"/>
    </location>
</feature>
<proteinExistence type="predicted"/>
<organism evidence="3 4">
    <name type="scientific">Gymnopilus dilepis</name>
    <dbReference type="NCBI Taxonomy" id="231916"/>
    <lineage>
        <taxon>Eukaryota</taxon>
        <taxon>Fungi</taxon>
        <taxon>Dikarya</taxon>
        <taxon>Basidiomycota</taxon>
        <taxon>Agaricomycotina</taxon>
        <taxon>Agaricomycetes</taxon>
        <taxon>Agaricomycetidae</taxon>
        <taxon>Agaricales</taxon>
        <taxon>Agaricineae</taxon>
        <taxon>Hymenogastraceae</taxon>
        <taxon>Gymnopilus</taxon>
    </lineage>
</organism>
<dbReference type="InterPro" id="IPR049233">
    <property type="entry name" value="DUF6830"/>
</dbReference>
<dbReference type="AlphaFoldDB" id="A0A409YVN4"/>
<name>A0A409YVN4_9AGAR</name>
<gene>
    <name evidence="3" type="ORF">CVT26_005304</name>
</gene>
<dbReference type="Pfam" id="PF20722">
    <property type="entry name" value="DUF6830"/>
    <property type="match status" value="1"/>
</dbReference>
<dbReference type="Proteomes" id="UP000284706">
    <property type="component" value="Unassembled WGS sequence"/>
</dbReference>
<sequence length="982" mass="110923">MPLILEESIPQCPACGRYFKTSRGLNTHLSTAKSCSWYRKGKIRELEAQDLDILLPSQPSQPPPPPPSEPQAGSSQTTSRDRQTEVAADGIPIEWNERDFPPELVEDDDTDWNMEPGEDIDRDEYVLLPSDPPLAGPSRTTDHPNRHRSLDDDEDASHEEVPHPTAGKIFGRAPSATAFQTDQEGDTVMSEPASDYMPFSSELDWRFAEWAVKDGPGQNATDRLLSVPGVKEKLGLSYNNMRALLQKVDSIPDRAGVWQERNLSFRSSPNEVYTIRFRDPVEAVKTLFADPAFKTEITYAPKKVYTKGSSKTSRIFSEMWTAKWWHAVQALLPEGATVAPIIIATDKTQLTQFSGGKSAYPVYLTIGNLPKATRRKPSRNACILIAYLSVDKLDRSKMTEFEHRSKVQRIFHEAMRIILEPFVKAGKDGVLIACSDGGVRLVFPILASYVADYPEQCLVACAKYGTCPKCQCPADELHELKTSVLRTKLWTEGVIDTARANAGDSPKEFHKECMSHNVAGGVFAPFWKDLPYTDIHKSITPDVLHQLYQGIFKHLIGWCQRILGEKILDQRIQSLPLGYGLRQFKNGISKLSQISGSERKNMAKILLGCLVGLMAHQGLKAVKALLDFIYLAQYTAHSKETLDYMKDALNEFHRNKQYFIDVQCREHLNLPKLHSLLHYVDSIELFGTTDNYNTEMFERLHIDFTKHGWRATNQRDEFPQMIRWLSRQEKITYFNTTLDLKLQAKKEQPLHQSSLTSGTTQSAQKATTIPLVSVPHRPLKAVAKYPHYPRCAISLIQQRHDAPDFSFHLKKYLSTFQDTRFTNRSLVASSLPFAHLDVYKMFRFRPEALQDGEEEKDTVKAVPRSKKFPHGRFDTVVVLVTDEAESHGLTGTRVGRVKVIFSLPEKIPAPGQPISAPPSWPKKPLAYVEWYTRQGSIANATHGMYQISKSKPDKDGRRPGEVIPLSNIRQSCMLFPLFKGDS</sequence>
<protein>
    <recommendedName>
        <fullName evidence="2">DUF6830 domain-containing protein</fullName>
    </recommendedName>
</protein>
<evidence type="ECO:0000259" key="2">
    <source>
        <dbReference type="Pfam" id="PF20722"/>
    </source>
</evidence>
<feature type="compositionally biased region" description="Pro residues" evidence="1">
    <location>
        <begin position="59"/>
        <end position="69"/>
    </location>
</feature>
<dbReference type="Pfam" id="PF18759">
    <property type="entry name" value="Plavaka"/>
    <property type="match status" value="1"/>
</dbReference>
<feature type="compositionally biased region" description="Acidic residues" evidence="1">
    <location>
        <begin position="104"/>
        <end position="122"/>
    </location>
</feature>
<reference evidence="3 4" key="1">
    <citation type="journal article" date="2018" name="Evol. Lett.">
        <title>Horizontal gene cluster transfer increased hallucinogenic mushroom diversity.</title>
        <authorList>
            <person name="Reynolds H.T."/>
            <person name="Vijayakumar V."/>
            <person name="Gluck-Thaler E."/>
            <person name="Korotkin H.B."/>
            <person name="Matheny P.B."/>
            <person name="Slot J.C."/>
        </authorList>
    </citation>
    <scope>NUCLEOTIDE SEQUENCE [LARGE SCALE GENOMIC DNA]</scope>
    <source>
        <strain evidence="3 4">SRW20</strain>
    </source>
</reference>
<dbReference type="OrthoDB" id="2576233at2759"/>
<evidence type="ECO:0000256" key="1">
    <source>
        <dbReference type="SAM" id="MobiDB-lite"/>
    </source>
</evidence>
<dbReference type="EMBL" id="NHYE01000190">
    <property type="protein sequence ID" value="PPR07087.1"/>
    <property type="molecule type" value="Genomic_DNA"/>
</dbReference>
<evidence type="ECO:0000313" key="3">
    <source>
        <dbReference type="EMBL" id="PPR07087.1"/>
    </source>
</evidence>
<accession>A0A409YVN4</accession>
<dbReference type="InParanoid" id="A0A409YVN4"/>
<comment type="caution">
    <text evidence="3">The sequence shown here is derived from an EMBL/GenBank/DDBJ whole genome shotgun (WGS) entry which is preliminary data.</text>
</comment>
<keyword evidence="4" id="KW-1185">Reference proteome</keyword>
<feature type="compositionally biased region" description="Basic and acidic residues" evidence="1">
    <location>
        <begin position="140"/>
        <end position="150"/>
    </location>
</feature>
<evidence type="ECO:0000313" key="4">
    <source>
        <dbReference type="Proteomes" id="UP000284706"/>
    </source>
</evidence>
<feature type="domain" description="DUF6830" evidence="2">
    <location>
        <begin position="782"/>
        <end position="892"/>
    </location>
</feature>
<dbReference type="InterPro" id="IPR041078">
    <property type="entry name" value="Plavaka"/>
</dbReference>
<feature type="region of interest" description="Disordered" evidence="1">
    <location>
        <begin position="53"/>
        <end position="170"/>
    </location>
</feature>